<dbReference type="Proteomes" id="UP000062963">
    <property type="component" value="Chromosome"/>
</dbReference>
<keyword evidence="4" id="KW-1185">Reference proteome</keyword>
<dbReference type="KEGG" id="skn:SKUN_00443"/>
<sequence>MSKNNIIRFSIDEFYEKYQTKEDENYSKYDFTAGHYYVENDWSLNFKELHLDKYNIDEFKQLIEDYDNNRKNWEKTEICKDCERRKRNQESCKEGNE</sequence>
<proteinExistence type="predicted"/>
<dbReference type="KEGG" id="skn:SKUN_00610"/>
<evidence type="ECO:0000313" key="2">
    <source>
        <dbReference type="EMBL" id="ALA97503.1"/>
    </source>
</evidence>
<dbReference type="KEGG" id="skn:SKUN_001320"/>
<dbReference type="EMBL" id="CP010899">
    <property type="protein sequence ID" value="ALA98193.1"/>
    <property type="molecule type" value="Genomic_DNA"/>
</dbReference>
<dbReference type="STRING" id="273035.SKUN_001320"/>
<dbReference type="EMBL" id="CP010899">
    <property type="protein sequence ID" value="ALA97346.1"/>
    <property type="molecule type" value="Genomic_DNA"/>
</dbReference>
<evidence type="ECO:0000313" key="3">
    <source>
        <dbReference type="EMBL" id="ALA98193.1"/>
    </source>
</evidence>
<gene>
    <name evidence="3" type="ORF">SKUN_001320</name>
    <name evidence="1" type="ORF">SKUN_00443</name>
    <name evidence="2" type="ORF">SKUN_00610</name>
</gene>
<evidence type="ECO:0000313" key="1">
    <source>
        <dbReference type="EMBL" id="ALA97346.1"/>
    </source>
</evidence>
<dbReference type="AlphaFoldDB" id="A0A0K2JGE3"/>
<organism evidence="2 4">
    <name type="scientific">Spiroplasma kunkelii CR2-3x</name>
    <dbReference type="NCBI Taxonomy" id="273035"/>
    <lineage>
        <taxon>Bacteria</taxon>
        <taxon>Bacillati</taxon>
        <taxon>Mycoplasmatota</taxon>
        <taxon>Mollicutes</taxon>
        <taxon>Entomoplasmatales</taxon>
        <taxon>Spiroplasmataceae</taxon>
        <taxon>Spiroplasma</taxon>
    </lineage>
</organism>
<dbReference type="RefSeq" id="WP_053390654.1">
    <property type="nucleotide sequence ID" value="NZ_CP010899.1"/>
</dbReference>
<evidence type="ECO:0000313" key="4">
    <source>
        <dbReference type="Proteomes" id="UP000062963"/>
    </source>
</evidence>
<dbReference type="EMBL" id="CP010899">
    <property type="protein sequence ID" value="ALA97503.1"/>
    <property type="molecule type" value="Genomic_DNA"/>
</dbReference>
<dbReference type="PATRIC" id="fig|273035.7.peg.1623"/>
<protein>
    <submittedName>
        <fullName evidence="2">Uncharacterized protein</fullName>
    </submittedName>
</protein>
<name>A0A0K2JGE3_SPIKU</name>
<accession>A0A0K2JGE3</accession>
<reference evidence="2 4" key="1">
    <citation type="journal article" date="2015" name="Genome Announc.">
        <title>Complete Genome Sequence of Spiroplasma kunkelii Strain CR2-3x, Causal Agent of Corn Stunt Disease in Zea mays L.</title>
        <authorList>
            <person name="Davis R.E."/>
            <person name="Shao J."/>
            <person name="Dally E.L."/>
            <person name="Zhao Y."/>
            <person name="Gasparich G.E."/>
            <person name="Gaynor B.J."/>
            <person name="Athey J.C."/>
            <person name="Harrison N.A."/>
            <person name="Donofrio N."/>
        </authorList>
    </citation>
    <scope>NUCLEOTIDE SEQUENCE [LARGE SCALE GENOMIC DNA]</scope>
    <source>
        <strain evidence="2 4">CR2-3x</strain>
    </source>
</reference>